<evidence type="ECO:0000256" key="1">
    <source>
        <dbReference type="ARBA" id="ARBA00000448"/>
    </source>
</evidence>
<dbReference type="PANTHER" id="PTHR10353">
    <property type="entry name" value="GLYCOSYL HYDROLASE"/>
    <property type="match status" value="1"/>
</dbReference>
<keyword evidence="8" id="KW-0624">Polysaccharide degradation</keyword>
<protein>
    <recommendedName>
        <fullName evidence="3 9">Beta-glucosidase</fullName>
        <ecNumber evidence="3 9">3.2.1.21</ecNumber>
    </recommendedName>
</protein>
<evidence type="ECO:0000256" key="2">
    <source>
        <dbReference type="ARBA" id="ARBA00010838"/>
    </source>
</evidence>
<organism evidence="10 11">
    <name type="scientific">Polaribacter batillariae</name>
    <dbReference type="NCBI Taxonomy" id="2808900"/>
    <lineage>
        <taxon>Bacteria</taxon>
        <taxon>Pseudomonadati</taxon>
        <taxon>Bacteroidota</taxon>
        <taxon>Flavobacteriia</taxon>
        <taxon>Flavobacteriales</taxon>
        <taxon>Flavobacteriaceae</taxon>
    </lineage>
</organism>
<dbReference type="Gene3D" id="3.20.20.80">
    <property type="entry name" value="Glycosidases"/>
    <property type="match status" value="1"/>
</dbReference>
<dbReference type="PROSITE" id="PS00653">
    <property type="entry name" value="GLYCOSYL_HYDROL_F1_2"/>
    <property type="match status" value="1"/>
</dbReference>
<keyword evidence="5" id="KW-0136">Cellulose degradation</keyword>
<evidence type="ECO:0000313" key="11">
    <source>
        <dbReference type="Proteomes" id="UP000663935"/>
    </source>
</evidence>
<evidence type="ECO:0000256" key="8">
    <source>
        <dbReference type="ARBA" id="ARBA00023326"/>
    </source>
</evidence>
<evidence type="ECO:0000256" key="5">
    <source>
        <dbReference type="ARBA" id="ARBA00023001"/>
    </source>
</evidence>
<dbReference type="PRINTS" id="PR00131">
    <property type="entry name" value="GLHYDRLASE1"/>
</dbReference>
<evidence type="ECO:0000256" key="7">
    <source>
        <dbReference type="ARBA" id="ARBA00023295"/>
    </source>
</evidence>
<keyword evidence="11" id="KW-1185">Reference proteome</keyword>
<evidence type="ECO:0000256" key="9">
    <source>
        <dbReference type="RuleBase" id="RU361175"/>
    </source>
</evidence>
<reference evidence="10 11" key="1">
    <citation type="submission" date="2021-03" db="EMBL/GenBank/DDBJ databases">
        <title>Complete genome of Polaribacter_sp.G4M1.</title>
        <authorList>
            <person name="Jeong S.W."/>
            <person name="Bae J.W."/>
        </authorList>
    </citation>
    <scope>NUCLEOTIDE SEQUENCE [LARGE SCALE GENOMIC DNA]</scope>
    <source>
        <strain evidence="10 11">G4M1</strain>
    </source>
</reference>
<dbReference type="EMBL" id="CP071795">
    <property type="protein sequence ID" value="QTD37399.1"/>
    <property type="molecule type" value="Genomic_DNA"/>
</dbReference>
<evidence type="ECO:0000313" key="10">
    <source>
        <dbReference type="EMBL" id="QTD37399.1"/>
    </source>
</evidence>
<dbReference type="EC" id="3.2.1.21" evidence="3 9"/>
<name>A0ABX7SUQ7_9FLAO</name>
<comment type="catalytic activity">
    <reaction evidence="1 9">
        <text>Hydrolysis of terminal, non-reducing beta-D-glucosyl residues with release of beta-D-glucose.</text>
        <dbReference type="EC" id="3.2.1.21"/>
    </reaction>
</comment>
<dbReference type="InterPro" id="IPR033132">
    <property type="entry name" value="GH_1_N_CS"/>
</dbReference>
<dbReference type="InterPro" id="IPR001360">
    <property type="entry name" value="Glyco_hydro_1"/>
</dbReference>
<comment type="similarity">
    <text evidence="2 9">Belongs to the glycosyl hydrolase 1 family.</text>
</comment>
<proteinExistence type="inferred from homology"/>
<keyword evidence="4 9" id="KW-0378">Hydrolase</keyword>
<dbReference type="InterPro" id="IPR017736">
    <property type="entry name" value="Glyco_hydro_1_beta-glucosidase"/>
</dbReference>
<dbReference type="SUPFAM" id="SSF51445">
    <property type="entry name" value="(Trans)glycosidases"/>
    <property type="match status" value="1"/>
</dbReference>
<dbReference type="Proteomes" id="UP000663935">
    <property type="component" value="Chromosome"/>
</dbReference>
<accession>A0ABX7SUQ7</accession>
<dbReference type="GO" id="GO:0004565">
    <property type="term" value="F:beta-galactosidase activity"/>
    <property type="evidence" value="ECO:0007669"/>
    <property type="project" value="UniProtKB-EC"/>
</dbReference>
<evidence type="ECO:0000256" key="4">
    <source>
        <dbReference type="ARBA" id="ARBA00022801"/>
    </source>
</evidence>
<dbReference type="PANTHER" id="PTHR10353:SF36">
    <property type="entry name" value="LP05116P"/>
    <property type="match status" value="1"/>
</dbReference>
<evidence type="ECO:0000256" key="6">
    <source>
        <dbReference type="ARBA" id="ARBA00023277"/>
    </source>
</evidence>
<keyword evidence="6" id="KW-0119">Carbohydrate metabolism</keyword>
<sequence length="466" mass="53582">MKKFPKDFIWGTATSSYQIEGAADIDGKGPSIWDAFCTIPGRIVQGETGNIACDHYHKFKEDIQLMKKMGVKAYRFSIAWARVMPTGKGDVNEKGIEFYSELIDELLKAGIEPWVTLYHWDLPLALQLEEDGWLNKNITDYFSDYANLCFDRFGDRVKNWITLNEPWVVSILGYGQGVFAPGRSSNSEPYLAAHHLIIAHAKAVAVYREKYGHQKGQIGISNNCDWREPLTDSQEDKQAAERALEFFLAWFADPVYKGDYPEVMKEKLKERLPKFSESEKKMIKNSSDFFGLNHYTTMYAAHSEGKQEEISVHGNGGISEDQDVSLSLDKSWNVTLMDWAVVPWGCKKLLKWIDNRYNQPNIYITENGCAYADKLVNGKVNDQERVDFYQGYLKACQEAIEDGVKLKGYFAWSFMDNFEWASGYEKRFGLHYVDFETLERIPKKSALWFKEAIEKNSVESNDIKKQ</sequence>
<dbReference type="InterPro" id="IPR017853">
    <property type="entry name" value="GH"/>
</dbReference>
<gene>
    <name evidence="10" type="ORF">JL193_15100</name>
</gene>
<dbReference type="RefSeq" id="WP_207971570.1">
    <property type="nucleotide sequence ID" value="NZ_CP071795.1"/>
</dbReference>
<dbReference type="NCBIfam" id="TIGR03356">
    <property type="entry name" value="BGL"/>
    <property type="match status" value="1"/>
</dbReference>
<dbReference type="Pfam" id="PF00232">
    <property type="entry name" value="Glyco_hydro_1"/>
    <property type="match status" value="1"/>
</dbReference>
<evidence type="ECO:0000256" key="3">
    <source>
        <dbReference type="ARBA" id="ARBA00012744"/>
    </source>
</evidence>
<keyword evidence="7 9" id="KW-0326">Glycosidase</keyword>